<reference evidence="10" key="1">
    <citation type="journal article" date="2013" name="Genome Announc.">
        <title>Draft genome sequence of the grapevine dieback fungus Eutypa lata UCR-EL1.</title>
        <authorList>
            <person name="Blanco-Ulate B."/>
            <person name="Rolshausen P.E."/>
            <person name="Cantu D."/>
        </authorList>
    </citation>
    <scope>NUCLEOTIDE SEQUENCE [LARGE SCALE GENOMIC DNA]</scope>
    <source>
        <strain evidence="10">UCR-EL1</strain>
    </source>
</reference>
<keyword evidence="2 7" id="KW-0575">Peroxidase</keyword>
<gene>
    <name evidence="9" type="ORF">UCREL1_3199</name>
</gene>
<sequence>MAFRALRPLSRPAAAAAAAAIPRAPTAAAAASTSSIRRQFLHATPRAFVKVGDAIPDLEVLVEDSPGNKLSLAKELASTPKAVIVGVPAAFSGACSTTHVPGYINHPKLREAGKVFVVSVNDPFVMKAWGEQLDPTKSSGIRFLGDPTGEFTKALDLGFDAYAIFGGMRGKRYALLVEDGKVKSAHVEPDNTGTNG</sequence>
<evidence type="ECO:0000256" key="2">
    <source>
        <dbReference type="ARBA" id="ARBA00022559"/>
    </source>
</evidence>
<dbReference type="Pfam" id="PF08534">
    <property type="entry name" value="Redoxin"/>
    <property type="match status" value="1"/>
</dbReference>
<evidence type="ECO:0000256" key="5">
    <source>
        <dbReference type="ARBA" id="ARBA00023284"/>
    </source>
</evidence>
<protein>
    <submittedName>
        <fullName evidence="9">Putative tsa family protein</fullName>
    </submittedName>
</protein>
<keyword evidence="5 7" id="KW-0676">Redox-active center</keyword>
<dbReference type="Proteomes" id="UP000012174">
    <property type="component" value="Unassembled WGS sequence"/>
</dbReference>
<dbReference type="GO" id="GO:0045454">
    <property type="term" value="P:cell redox homeostasis"/>
    <property type="evidence" value="ECO:0007669"/>
    <property type="project" value="TreeGrafter"/>
</dbReference>
<evidence type="ECO:0000256" key="3">
    <source>
        <dbReference type="ARBA" id="ARBA00022862"/>
    </source>
</evidence>
<evidence type="ECO:0000256" key="7">
    <source>
        <dbReference type="RuleBase" id="RU366011"/>
    </source>
</evidence>
<evidence type="ECO:0000313" key="9">
    <source>
        <dbReference type="EMBL" id="EMR69771.1"/>
    </source>
</evidence>
<keyword evidence="4 7" id="KW-0560">Oxidoreductase</keyword>
<dbReference type="GO" id="GO:0008379">
    <property type="term" value="F:thioredoxin peroxidase activity"/>
    <property type="evidence" value="ECO:0007669"/>
    <property type="project" value="InterPro"/>
</dbReference>
<name>M7TIJ0_EUTLA</name>
<dbReference type="KEGG" id="ela:UCREL1_3199"/>
<dbReference type="GO" id="GO:0042744">
    <property type="term" value="P:hydrogen peroxide catabolic process"/>
    <property type="evidence" value="ECO:0007669"/>
    <property type="project" value="TreeGrafter"/>
</dbReference>
<dbReference type="PANTHER" id="PTHR10430">
    <property type="entry name" value="PEROXIREDOXIN"/>
    <property type="match status" value="1"/>
</dbReference>
<comment type="similarity">
    <text evidence="1 7">Belongs to the peroxiredoxin family. Prx5 subfamily.</text>
</comment>
<dbReference type="PROSITE" id="PS51352">
    <property type="entry name" value="THIOREDOXIN_2"/>
    <property type="match status" value="1"/>
</dbReference>
<dbReference type="AlphaFoldDB" id="M7TIJ0"/>
<dbReference type="GO" id="GO:0005739">
    <property type="term" value="C:mitochondrion"/>
    <property type="evidence" value="ECO:0007669"/>
    <property type="project" value="TreeGrafter"/>
</dbReference>
<proteinExistence type="inferred from homology"/>
<accession>M7TIJ0</accession>
<dbReference type="GO" id="GO:0005777">
    <property type="term" value="C:peroxisome"/>
    <property type="evidence" value="ECO:0007669"/>
    <property type="project" value="TreeGrafter"/>
</dbReference>
<evidence type="ECO:0000256" key="6">
    <source>
        <dbReference type="PIRSR" id="PIRSR637944-1"/>
    </source>
</evidence>
<dbReference type="SUPFAM" id="SSF52833">
    <property type="entry name" value="Thioredoxin-like"/>
    <property type="match status" value="1"/>
</dbReference>
<dbReference type="OrthoDB" id="1882547at2759"/>
<dbReference type="STRING" id="1287681.M7TIJ0"/>
<dbReference type="OMA" id="SAWGKQH"/>
<dbReference type="InterPro" id="IPR013766">
    <property type="entry name" value="Thioredoxin_domain"/>
</dbReference>
<dbReference type="eggNOG" id="KOG0541">
    <property type="taxonomic scope" value="Eukaryota"/>
</dbReference>
<dbReference type="InterPro" id="IPR036249">
    <property type="entry name" value="Thioredoxin-like_sf"/>
</dbReference>
<keyword evidence="10" id="KW-1185">Reference proteome</keyword>
<dbReference type="CDD" id="cd03013">
    <property type="entry name" value="PRX5_like"/>
    <property type="match status" value="1"/>
</dbReference>
<evidence type="ECO:0000256" key="4">
    <source>
        <dbReference type="ARBA" id="ARBA00023002"/>
    </source>
</evidence>
<dbReference type="Gene3D" id="3.40.30.10">
    <property type="entry name" value="Glutaredoxin"/>
    <property type="match status" value="1"/>
</dbReference>
<dbReference type="InterPro" id="IPR037944">
    <property type="entry name" value="PRX5-like"/>
</dbReference>
<comment type="function">
    <text evidence="7">Thiol-specific peroxidase that catalyzes the reduction of hydrogen peroxide and organic hydroperoxides to water and alcohols, respectively. Plays a role in cell protection against oxidative stress by detoxifying peroxides.</text>
</comment>
<evidence type="ECO:0000256" key="1">
    <source>
        <dbReference type="ARBA" id="ARBA00010505"/>
    </source>
</evidence>
<dbReference type="HOGENOM" id="CLU_072440_3_0_1"/>
<evidence type="ECO:0000313" key="10">
    <source>
        <dbReference type="Proteomes" id="UP000012174"/>
    </source>
</evidence>
<keyword evidence="3 7" id="KW-0049">Antioxidant</keyword>
<dbReference type="GO" id="GO:0005829">
    <property type="term" value="C:cytosol"/>
    <property type="evidence" value="ECO:0007669"/>
    <property type="project" value="TreeGrafter"/>
</dbReference>
<dbReference type="InterPro" id="IPR013740">
    <property type="entry name" value="Redoxin"/>
</dbReference>
<feature type="domain" description="Thioredoxin" evidence="8">
    <location>
        <begin position="49"/>
        <end position="196"/>
    </location>
</feature>
<feature type="active site" description="Cysteine sulfenic acid (-SOH) intermediate" evidence="6">
    <location>
        <position position="95"/>
    </location>
</feature>
<dbReference type="PANTHER" id="PTHR10430:SF39">
    <property type="entry name" value="PEROXISOMAL MEMBRANE ASSOCIATED PROTEIN 20"/>
    <property type="match status" value="1"/>
</dbReference>
<organism evidence="9 10">
    <name type="scientific">Eutypa lata (strain UCR-EL1)</name>
    <name type="common">Grapevine dieback disease fungus</name>
    <name type="synonym">Eutypa armeniacae</name>
    <dbReference type="NCBI Taxonomy" id="1287681"/>
    <lineage>
        <taxon>Eukaryota</taxon>
        <taxon>Fungi</taxon>
        <taxon>Dikarya</taxon>
        <taxon>Ascomycota</taxon>
        <taxon>Pezizomycotina</taxon>
        <taxon>Sordariomycetes</taxon>
        <taxon>Xylariomycetidae</taxon>
        <taxon>Xylariales</taxon>
        <taxon>Diatrypaceae</taxon>
        <taxon>Eutypa</taxon>
    </lineage>
</organism>
<evidence type="ECO:0000259" key="8">
    <source>
        <dbReference type="PROSITE" id="PS51352"/>
    </source>
</evidence>
<dbReference type="EMBL" id="KB706016">
    <property type="protein sequence ID" value="EMR69771.1"/>
    <property type="molecule type" value="Genomic_DNA"/>
</dbReference>
<dbReference type="GO" id="GO:0034599">
    <property type="term" value="P:cellular response to oxidative stress"/>
    <property type="evidence" value="ECO:0007669"/>
    <property type="project" value="InterPro"/>
</dbReference>
<dbReference type="FunFam" id="3.40.30.10:FF:000159">
    <property type="entry name" value="Peroxiredoxin"/>
    <property type="match status" value="1"/>
</dbReference>